<name>A0A803YQ80_MELGA</name>
<reference evidence="6" key="2">
    <citation type="submission" date="2025-08" db="UniProtKB">
        <authorList>
            <consortium name="Ensembl"/>
        </authorList>
    </citation>
    <scope>IDENTIFICATION</scope>
</reference>
<keyword evidence="4" id="KW-0472">Membrane</keyword>
<keyword evidence="7" id="KW-1185">Reference proteome</keyword>
<keyword evidence="4" id="KW-1133">Transmembrane helix</keyword>
<keyword evidence="2" id="KW-0547">Nucleotide-binding</keyword>
<accession>A0A803YQ80</accession>
<dbReference type="InterPro" id="IPR006703">
    <property type="entry name" value="G_AIG1"/>
</dbReference>
<dbReference type="CDD" id="cd01852">
    <property type="entry name" value="AIG1"/>
    <property type="match status" value="1"/>
</dbReference>
<evidence type="ECO:0000256" key="2">
    <source>
        <dbReference type="ARBA" id="ARBA00022741"/>
    </source>
</evidence>
<dbReference type="PANTHER" id="PTHR10903">
    <property type="entry name" value="GTPASE, IMAP FAMILY MEMBER-RELATED"/>
    <property type="match status" value="1"/>
</dbReference>
<evidence type="ECO:0000313" key="6">
    <source>
        <dbReference type="Ensembl" id="ENSMGAP00000033928.1"/>
    </source>
</evidence>
<evidence type="ECO:0000259" key="5">
    <source>
        <dbReference type="PROSITE" id="PS51720"/>
    </source>
</evidence>
<dbReference type="Proteomes" id="UP000001645">
    <property type="component" value="Chromosome 29"/>
</dbReference>
<protein>
    <recommendedName>
        <fullName evidence="5">AIG1-type G domain-containing protein</fullName>
    </recommendedName>
</protein>
<dbReference type="GO" id="GO:0005525">
    <property type="term" value="F:GTP binding"/>
    <property type="evidence" value="ECO:0007669"/>
    <property type="project" value="UniProtKB-KW"/>
</dbReference>
<feature type="transmembrane region" description="Helical" evidence="4">
    <location>
        <begin position="415"/>
        <end position="437"/>
    </location>
</feature>
<dbReference type="InParanoid" id="A0A803YQ80"/>
<dbReference type="InterPro" id="IPR027417">
    <property type="entry name" value="P-loop_NTPase"/>
</dbReference>
<evidence type="ECO:0000256" key="1">
    <source>
        <dbReference type="ARBA" id="ARBA00008535"/>
    </source>
</evidence>
<keyword evidence="4" id="KW-0812">Transmembrane</keyword>
<dbReference type="Gene3D" id="3.40.50.300">
    <property type="entry name" value="P-loop containing nucleotide triphosphate hydrolases"/>
    <property type="match status" value="2"/>
</dbReference>
<dbReference type="GeneTree" id="ENSGT00940000154844"/>
<reference evidence="6 7" key="1">
    <citation type="journal article" date="2010" name="PLoS Biol.">
        <title>Multi-platform next-generation sequencing of the domestic turkey (Meleagris gallopavo): genome assembly and analysis.</title>
        <authorList>
            <person name="Dalloul R.A."/>
            <person name="Long J.A."/>
            <person name="Zimin A.V."/>
            <person name="Aslam L."/>
            <person name="Beal K."/>
            <person name="Blomberg L.A."/>
            <person name="Bouffard P."/>
            <person name="Burt D.W."/>
            <person name="Crasta O."/>
            <person name="Crooijmans R.P."/>
            <person name="Cooper K."/>
            <person name="Coulombe R.A."/>
            <person name="De S."/>
            <person name="Delany M.E."/>
            <person name="Dodgson J.B."/>
            <person name="Dong J.J."/>
            <person name="Evans C."/>
            <person name="Frederickson K.M."/>
            <person name="Flicek P."/>
            <person name="Florea L."/>
            <person name="Folkerts O."/>
            <person name="Groenen M.A."/>
            <person name="Harkins T.T."/>
            <person name="Herrero J."/>
            <person name="Hoffmann S."/>
            <person name="Megens H.J."/>
            <person name="Jiang A."/>
            <person name="de Jong P."/>
            <person name="Kaiser P."/>
            <person name="Kim H."/>
            <person name="Kim K.W."/>
            <person name="Kim S."/>
            <person name="Langenberger D."/>
            <person name="Lee M.K."/>
            <person name="Lee T."/>
            <person name="Mane S."/>
            <person name="Marcais G."/>
            <person name="Marz M."/>
            <person name="McElroy A.P."/>
            <person name="Modise T."/>
            <person name="Nefedov M."/>
            <person name="Notredame C."/>
            <person name="Paton I.R."/>
            <person name="Payne W.S."/>
            <person name="Pertea G."/>
            <person name="Prickett D."/>
            <person name="Puiu D."/>
            <person name="Qioa D."/>
            <person name="Raineri E."/>
            <person name="Ruffier M."/>
            <person name="Salzberg S.L."/>
            <person name="Schatz M.C."/>
            <person name="Scheuring C."/>
            <person name="Schmidt C.J."/>
            <person name="Schroeder S."/>
            <person name="Searle S.M."/>
            <person name="Smith E.J."/>
            <person name="Smith J."/>
            <person name="Sonstegard T.S."/>
            <person name="Stadler P.F."/>
            <person name="Tafer H."/>
            <person name="Tu Z.J."/>
            <person name="Van Tassell C.P."/>
            <person name="Vilella A.J."/>
            <person name="Williams K.P."/>
            <person name="Yorke J.A."/>
            <person name="Zhang L."/>
            <person name="Zhang H.B."/>
            <person name="Zhang X."/>
            <person name="Zhang Y."/>
            <person name="Reed K.M."/>
        </authorList>
    </citation>
    <scope>NUCLEOTIDE SEQUENCE [LARGE SCALE GENOMIC DNA]</scope>
</reference>
<evidence type="ECO:0000313" key="7">
    <source>
        <dbReference type="Proteomes" id="UP000001645"/>
    </source>
</evidence>
<sequence>EGGRVRASPMCLLVWGLRQELRVVLLGRSGAGRSATGNTLLGEERFESHLASQPVTTTCSDGRRHWRRWCVVVVDTPAIFGGSQWDKQHLAEERKRCLEFAAHEPCVLVLVTQLGRYTREDREVCRRPSALCHPSTWCHASLSPLSFLCCPPGPAGAVCAAALPADTTTAVRRVPVLPGDGRGSTMRLLLVGKTGGGRSATGNTLLGRRVFESKLSTTPVTRSCKSATGHWDGEDIVVVDTADIFHLWNGSNEACREITHCIELSSPGPHVLLLVTQLGRFTQEDQEAVRGVQDIFGVGVFRHMVVVFTRGEELVGGSLHNYVTHTDNRALRNLIQSCWNRYCSINNRASGAERDQQVQQLMNKVRETVRENEGRYYSNELYLDPFLTEEKVRYHMEKAARPWGVLLDSLSYRRVLTKCGIILIVIALIFIFVLIWWKR</sequence>
<evidence type="ECO:0000256" key="3">
    <source>
        <dbReference type="ARBA" id="ARBA00023134"/>
    </source>
</evidence>
<dbReference type="Ensembl" id="ENSMGAT00000023650.1">
    <property type="protein sequence ID" value="ENSMGAP00000033928.1"/>
    <property type="gene ID" value="ENSMGAG00000020324.1"/>
</dbReference>
<keyword evidence="3" id="KW-0342">GTP-binding</keyword>
<reference evidence="6" key="3">
    <citation type="submission" date="2025-09" db="UniProtKB">
        <authorList>
            <consortium name="Ensembl"/>
        </authorList>
    </citation>
    <scope>IDENTIFICATION</scope>
</reference>
<organism evidence="6 7">
    <name type="scientific">Meleagris gallopavo</name>
    <name type="common">Wild turkey</name>
    <dbReference type="NCBI Taxonomy" id="9103"/>
    <lineage>
        <taxon>Eukaryota</taxon>
        <taxon>Metazoa</taxon>
        <taxon>Chordata</taxon>
        <taxon>Craniata</taxon>
        <taxon>Vertebrata</taxon>
        <taxon>Euteleostomi</taxon>
        <taxon>Archelosauria</taxon>
        <taxon>Archosauria</taxon>
        <taxon>Dinosauria</taxon>
        <taxon>Saurischia</taxon>
        <taxon>Theropoda</taxon>
        <taxon>Coelurosauria</taxon>
        <taxon>Aves</taxon>
        <taxon>Neognathae</taxon>
        <taxon>Galloanserae</taxon>
        <taxon>Galliformes</taxon>
        <taxon>Phasianidae</taxon>
        <taxon>Meleagridinae</taxon>
        <taxon>Meleagris</taxon>
    </lineage>
</organism>
<feature type="domain" description="AIG1-type G" evidence="5">
    <location>
        <begin position="183"/>
        <end position="386"/>
    </location>
</feature>
<dbReference type="SUPFAM" id="SSF52540">
    <property type="entry name" value="P-loop containing nucleoside triphosphate hydrolases"/>
    <property type="match status" value="2"/>
</dbReference>
<dbReference type="PROSITE" id="PS51720">
    <property type="entry name" value="G_AIG1"/>
    <property type="match status" value="1"/>
</dbReference>
<dbReference type="PANTHER" id="PTHR10903:SF73">
    <property type="entry name" value="GTPASE IMAP FAMILY MEMBER 8"/>
    <property type="match status" value="1"/>
</dbReference>
<dbReference type="AlphaFoldDB" id="A0A803YQ80"/>
<proteinExistence type="inferred from homology"/>
<evidence type="ECO:0000256" key="4">
    <source>
        <dbReference type="SAM" id="Phobius"/>
    </source>
</evidence>
<dbReference type="Pfam" id="PF04548">
    <property type="entry name" value="AIG1"/>
    <property type="match status" value="2"/>
</dbReference>
<comment type="similarity">
    <text evidence="1">Belongs to the TRAFAC class TrmE-Era-EngA-EngB-Septin-like GTPase superfamily. AIG1/Toc34/Toc159-like paraseptin GTPase family. IAN subfamily.</text>
</comment>
<dbReference type="FunFam" id="3.40.50.300:FF:000366">
    <property type="entry name" value="GTPase, IMAP family member 2"/>
    <property type="match status" value="1"/>
</dbReference>
<dbReference type="InterPro" id="IPR045058">
    <property type="entry name" value="GIMA/IAN/Toc"/>
</dbReference>